<dbReference type="EMBL" id="BAABKC010000128">
    <property type="protein sequence ID" value="GAA5078077.1"/>
    <property type="molecule type" value="Genomic_DNA"/>
</dbReference>
<keyword evidence="3" id="KW-1185">Reference proteome</keyword>
<evidence type="ECO:0000313" key="2">
    <source>
        <dbReference type="EMBL" id="GAA5078077.1"/>
    </source>
</evidence>
<sequence length="102" mass="11010">MFLGARVLHRAQGYYVMLKSSSEPGRGGFAGGRKRADFPSHRARRERGRRGLWARGHGGSGTRRYGGGGARCARTAKGWTVPGRSTPSRGAGVQAVWLCVRP</sequence>
<gene>
    <name evidence="2" type="ORF">GCM10023336_69330</name>
</gene>
<reference evidence="3" key="1">
    <citation type="journal article" date="2019" name="Int. J. Syst. Evol. Microbiol.">
        <title>The Global Catalogue of Microorganisms (GCM) 10K type strain sequencing project: providing services to taxonomists for standard genome sequencing and annotation.</title>
        <authorList>
            <consortium name="The Broad Institute Genomics Platform"/>
            <consortium name="The Broad Institute Genome Sequencing Center for Infectious Disease"/>
            <person name="Wu L."/>
            <person name="Ma J."/>
        </authorList>
    </citation>
    <scope>NUCLEOTIDE SEQUENCE [LARGE SCALE GENOMIC DNA]</scope>
    <source>
        <strain evidence="3">JCM 18410</strain>
    </source>
</reference>
<proteinExistence type="predicted"/>
<dbReference type="Proteomes" id="UP001500124">
    <property type="component" value="Unassembled WGS sequence"/>
</dbReference>
<comment type="caution">
    <text evidence="2">The sequence shown here is derived from an EMBL/GenBank/DDBJ whole genome shotgun (WGS) entry which is preliminary data.</text>
</comment>
<name>A0ABP9LJ96_9ACTN</name>
<feature type="compositionally biased region" description="Basic residues" evidence="1">
    <location>
        <begin position="41"/>
        <end position="52"/>
    </location>
</feature>
<evidence type="ECO:0000256" key="1">
    <source>
        <dbReference type="SAM" id="MobiDB-lite"/>
    </source>
</evidence>
<protein>
    <submittedName>
        <fullName evidence="2">Uncharacterized protein</fullName>
    </submittedName>
</protein>
<organism evidence="2 3">
    <name type="scientific">Streptomyces similanensis</name>
    <dbReference type="NCBI Taxonomy" id="1274988"/>
    <lineage>
        <taxon>Bacteria</taxon>
        <taxon>Bacillati</taxon>
        <taxon>Actinomycetota</taxon>
        <taxon>Actinomycetes</taxon>
        <taxon>Kitasatosporales</taxon>
        <taxon>Streptomycetaceae</taxon>
        <taxon>Streptomyces</taxon>
    </lineage>
</organism>
<feature type="compositionally biased region" description="Gly residues" evidence="1">
    <location>
        <begin position="56"/>
        <end position="70"/>
    </location>
</feature>
<evidence type="ECO:0000313" key="3">
    <source>
        <dbReference type="Proteomes" id="UP001500124"/>
    </source>
</evidence>
<feature type="region of interest" description="Disordered" evidence="1">
    <location>
        <begin position="25"/>
        <end position="71"/>
    </location>
</feature>
<accession>A0ABP9LJ96</accession>